<organism evidence="1 2">
    <name type="scientific">Mya arenaria</name>
    <name type="common">Soft-shell clam</name>
    <dbReference type="NCBI Taxonomy" id="6604"/>
    <lineage>
        <taxon>Eukaryota</taxon>
        <taxon>Metazoa</taxon>
        <taxon>Spiralia</taxon>
        <taxon>Lophotrochozoa</taxon>
        <taxon>Mollusca</taxon>
        <taxon>Bivalvia</taxon>
        <taxon>Autobranchia</taxon>
        <taxon>Heteroconchia</taxon>
        <taxon>Euheterodonta</taxon>
        <taxon>Imparidentia</taxon>
        <taxon>Neoheterodontei</taxon>
        <taxon>Myida</taxon>
        <taxon>Myoidea</taxon>
        <taxon>Myidae</taxon>
        <taxon>Mya</taxon>
    </lineage>
</organism>
<name>A0ABY7FWY6_MYAAR</name>
<keyword evidence="2" id="KW-1185">Reference proteome</keyword>
<gene>
    <name evidence="1" type="ORF">MAR_012417</name>
</gene>
<dbReference type="Proteomes" id="UP001164746">
    <property type="component" value="Chromosome 14"/>
</dbReference>
<dbReference type="SUPFAM" id="SSF53067">
    <property type="entry name" value="Actin-like ATPase domain"/>
    <property type="match status" value="1"/>
</dbReference>
<dbReference type="InterPro" id="IPR043129">
    <property type="entry name" value="ATPase_NBD"/>
</dbReference>
<evidence type="ECO:0000313" key="2">
    <source>
        <dbReference type="Proteomes" id="UP001164746"/>
    </source>
</evidence>
<dbReference type="PANTHER" id="PTHR14187">
    <property type="entry name" value="ALPHA KINASE/ELONGATION FACTOR 2 KINASE"/>
    <property type="match status" value="1"/>
</dbReference>
<dbReference type="PANTHER" id="PTHR14187:SF5">
    <property type="entry name" value="HEAT SHOCK 70 KDA PROTEIN 12A"/>
    <property type="match status" value="1"/>
</dbReference>
<accession>A0ABY7FWY6</accession>
<sequence>MKNIYKASGGNWGGTKVDEAYSTIGDIEAIVLVGGFSNSSLLQQSIKSRFVRHTIIIPNDADLVVLKGAVIFGHKPELITQRVSKYTYGLRMKMPFVDNVHKESYKVIREDGKVCCGNCFDIHITVGQCLFVGEAQVEKS</sequence>
<protein>
    <submittedName>
        <fullName evidence="1">HS12A-like protein</fullName>
    </submittedName>
</protein>
<reference evidence="1" key="1">
    <citation type="submission" date="2022-11" db="EMBL/GenBank/DDBJ databases">
        <title>Centuries of genome instability and evolution in soft-shell clam transmissible cancer (bioRxiv).</title>
        <authorList>
            <person name="Hart S.F.M."/>
            <person name="Yonemitsu M.A."/>
            <person name="Giersch R.M."/>
            <person name="Beal B.F."/>
            <person name="Arriagada G."/>
            <person name="Davis B.W."/>
            <person name="Ostrander E.A."/>
            <person name="Goff S.P."/>
            <person name="Metzger M.J."/>
        </authorList>
    </citation>
    <scope>NUCLEOTIDE SEQUENCE</scope>
    <source>
        <strain evidence="1">MELC-2E11</strain>
        <tissue evidence="1">Siphon/mantle</tissue>
    </source>
</reference>
<evidence type="ECO:0000313" key="1">
    <source>
        <dbReference type="EMBL" id="WAR26713.1"/>
    </source>
</evidence>
<proteinExistence type="predicted"/>
<dbReference type="EMBL" id="CP111025">
    <property type="protein sequence ID" value="WAR26713.1"/>
    <property type="molecule type" value="Genomic_DNA"/>
</dbReference>